<comment type="caution">
    <text evidence="1">The sequence shown here is derived from an EMBL/GenBank/DDBJ whole genome shotgun (WGS) entry which is preliminary data.</text>
</comment>
<evidence type="ECO:0000313" key="2">
    <source>
        <dbReference type="Proteomes" id="UP000264062"/>
    </source>
</evidence>
<organism evidence="1 2">
    <name type="scientific">candidate division WOR-3 bacterium</name>
    <dbReference type="NCBI Taxonomy" id="2052148"/>
    <lineage>
        <taxon>Bacteria</taxon>
        <taxon>Bacteria division WOR-3</taxon>
    </lineage>
</organism>
<dbReference type="Proteomes" id="UP000264062">
    <property type="component" value="Unassembled WGS sequence"/>
</dbReference>
<gene>
    <name evidence="1" type="ORF">DCW38_02400</name>
</gene>
<dbReference type="SUPFAM" id="SSF53383">
    <property type="entry name" value="PLP-dependent transferases"/>
    <property type="match status" value="1"/>
</dbReference>
<sequence>MKIIGSERFLNIDFLNTGESDFFKDLGKSNIKFFSSGRSAIYDFFKNEFSSSSVFFPDFYCMEMLNPIIKAGVNIVFYTVRENLTADTEILGRIKNVKWIYINDYCGFRDNGLVVFAKKRGMKIIFDRTHSLYSKFDFSNDVQIGSLRKLLPVPDGGILLNSRRKDIKRKRDSSFYLLKLNAKLRRHIYEEFNSNEKIEMNYVRLSEESEKKIKINSKNISLYSEKILSAYDVKRSRELRRKNFKMLLSSKTIKERAVIKGLDSLTVPQSFPMYVEKRDEVKKILAKDRIFAPVLWRGENSISKRIINIPVDEEYTESDMIRIIQGIEKILKTER</sequence>
<protein>
    <recommendedName>
        <fullName evidence="3">DegT/DnrJ/EryC1/StrS aminotransferase family protein</fullName>
    </recommendedName>
</protein>
<evidence type="ECO:0008006" key="3">
    <source>
        <dbReference type="Google" id="ProtNLM"/>
    </source>
</evidence>
<proteinExistence type="predicted"/>
<dbReference type="Gene3D" id="3.40.640.10">
    <property type="entry name" value="Type I PLP-dependent aspartate aminotransferase-like (Major domain)"/>
    <property type="match status" value="1"/>
</dbReference>
<dbReference type="InterPro" id="IPR015421">
    <property type="entry name" value="PyrdxlP-dep_Trfase_major"/>
</dbReference>
<dbReference type="InterPro" id="IPR015424">
    <property type="entry name" value="PyrdxlP-dep_Trfase"/>
</dbReference>
<accession>A0A350H8Z8</accession>
<dbReference type="EMBL" id="DMZY01000074">
    <property type="protein sequence ID" value="HAV92014.1"/>
    <property type="molecule type" value="Genomic_DNA"/>
</dbReference>
<evidence type="ECO:0000313" key="1">
    <source>
        <dbReference type="EMBL" id="HAV92014.1"/>
    </source>
</evidence>
<reference evidence="1 2" key="1">
    <citation type="journal article" date="2018" name="Nat. Biotechnol.">
        <title>A standardized bacterial taxonomy based on genome phylogeny substantially revises the tree of life.</title>
        <authorList>
            <person name="Parks D.H."/>
            <person name="Chuvochina M."/>
            <person name="Waite D.W."/>
            <person name="Rinke C."/>
            <person name="Skarshewski A."/>
            <person name="Chaumeil P.A."/>
            <person name="Hugenholtz P."/>
        </authorList>
    </citation>
    <scope>NUCLEOTIDE SEQUENCE [LARGE SCALE GENOMIC DNA]</scope>
    <source>
        <strain evidence="1">UBA9956</strain>
    </source>
</reference>
<name>A0A350H8Z8_UNCW3</name>
<dbReference type="AlphaFoldDB" id="A0A350H8Z8"/>